<dbReference type="InterPro" id="IPR049046">
    <property type="entry name" value="Beta-AFase-like_GH127_middle"/>
</dbReference>
<dbReference type="Pfam" id="PF07944">
    <property type="entry name" value="Beta-AFase-like_GH127_cat"/>
    <property type="match status" value="1"/>
</dbReference>
<evidence type="ECO:0000313" key="3">
    <source>
        <dbReference type="EMBL" id="MDC7957960.1"/>
    </source>
</evidence>
<dbReference type="InterPro" id="IPR008928">
    <property type="entry name" value="6-hairpin_glycosidase_sf"/>
</dbReference>
<gene>
    <name evidence="3" type="ORF">PQ628_07030</name>
</gene>
<dbReference type="InterPro" id="IPR012878">
    <property type="entry name" value="Beta-AFase-like_GH127_cat"/>
</dbReference>
<dbReference type="EMBL" id="JAQQPO010000007">
    <property type="protein sequence ID" value="MDC7957960.1"/>
    <property type="molecule type" value="Genomic_DNA"/>
</dbReference>
<protein>
    <submittedName>
        <fullName evidence="3">Glycoside hydrolase family 127 protein</fullName>
    </submittedName>
</protein>
<organism evidence="3 4">
    <name type="scientific">Bacteroides ovatus</name>
    <dbReference type="NCBI Taxonomy" id="28116"/>
    <lineage>
        <taxon>Bacteria</taxon>
        <taxon>Pseudomonadati</taxon>
        <taxon>Bacteroidota</taxon>
        <taxon>Bacteroidia</taxon>
        <taxon>Bacteroidales</taxon>
        <taxon>Bacteroidaceae</taxon>
        <taxon>Bacteroides</taxon>
    </lineage>
</organism>
<dbReference type="AlphaFoldDB" id="A0AAW6IDM3"/>
<dbReference type="PANTHER" id="PTHR43465:SF2">
    <property type="entry name" value="DUF1680 DOMAIN PROTEIN (AFU_ORTHOLOGUE AFUA_1G08910)"/>
    <property type="match status" value="1"/>
</dbReference>
<evidence type="ECO:0000313" key="4">
    <source>
        <dbReference type="Proteomes" id="UP001215078"/>
    </source>
</evidence>
<evidence type="ECO:0000259" key="2">
    <source>
        <dbReference type="Pfam" id="PF20736"/>
    </source>
</evidence>
<dbReference type="GO" id="GO:0016787">
    <property type="term" value="F:hydrolase activity"/>
    <property type="evidence" value="ECO:0007669"/>
    <property type="project" value="UniProtKB-KW"/>
</dbReference>
<feature type="domain" description="Non-reducing end beta-L-arabinofuranosidase-like GH127 catalytic" evidence="1">
    <location>
        <begin position="67"/>
        <end position="405"/>
    </location>
</feature>
<evidence type="ECO:0000259" key="1">
    <source>
        <dbReference type="Pfam" id="PF07944"/>
    </source>
</evidence>
<dbReference type="Proteomes" id="UP001215078">
    <property type="component" value="Unassembled WGS sequence"/>
</dbReference>
<dbReference type="InterPro" id="IPR049174">
    <property type="entry name" value="Beta-AFase-like"/>
</dbReference>
<keyword evidence="3" id="KW-0378">Hydrolase</keyword>
<dbReference type="GO" id="GO:0005975">
    <property type="term" value="P:carbohydrate metabolic process"/>
    <property type="evidence" value="ECO:0007669"/>
    <property type="project" value="InterPro"/>
</dbReference>
<proteinExistence type="predicted"/>
<dbReference type="RefSeq" id="WP_225473442.1">
    <property type="nucleotide sequence ID" value="NZ_BAABYV010000001.1"/>
</dbReference>
<dbReference type="SUPFAM" id="SSF48208">
    <property type="entry name" value="Six-hairpin glycosidases"/>
    <property type="match status" value="1"/>
</dbReference>
<name>A0AAW6IDM3_BACOV</name>
<comment type="caution">
    <text evidence="3">The sequence shown here is derived from an EMBL/GenBank/DDBJ whole genome shotgun (WGS) entry which is preliminary data.</text>
</comment>
<feature type="domain" description="Non-reducing end beta-L-arabinofuranosidase-like GH127 middle" evidence="2">
    <location>
        <begin position="418"/>
        <end position="513"/>
    </location>
</feature>
<sequence>MNLQKTINTQKYMNYKKWIIGLCILNILPALSQEYNIENIHIDGYIGNRINTCIEHRVKSQNTDHLIEPFKHRNEDHLWQSEFFGKWLLGAIASYQYTKDKELYNLITNSVEKLMNTQTSDGYIGNYKREAQLTNWDIWGRKYTSLSLLSYYRLTGDKKALNAVERLINHLMEQLQIHNINIAATGYYLGMASCSILEPVVYLYDITRNPRYLSFAKSIVSSIEREGSSQLITKTLKNIPVSERSAFPKSWWSFENGQKAYEMMSCYEGLIELGTIVNDPFYIKIAEKAVNNIQEDEINIAGSGAAFECWYKGKEKQTLPTYHTMETCVTFTYMQLCHRLLCKTGNSFYAEEFEHTMYNALMATMKNDGSQISKYSPLEGRRQPGEEQCGMHINCCNANGPRGFALIPKTACTIKDNHIYLNLYLPLQATISLNKKNKVHLNVESDYPIHGKVNVNIGVQKKEKFTLALRIPTQIEKMKAYINGEEQEITHKGGYLYIERIWENADKVTLDFKIETKVVKLNNSQAIVRGPLLFARDSRFNDGDIDECATIKCNNQGVIQAKIKKNKTGTFPWITLTVPAVLGTDLENVENKTPKLINFCDFSSSGNDWNPNGRYRVWIPQTFHAMSEPYKKY</sequence>
<accession>A0AAW6IDM3</accession>
<dbReference type="PANTHER" id="PTHR43465">
    <property type="entry name" value="DUF1680 DOMAIN PROTEIN (AFU_ORTHOLOGUE AFUA_1G08910)"/>
    <property type="match status" value="1"/>
</dbReference>
<reference evidence="3" key="1">
    <citation type="submission" date="2022-10" db="EMBL/GenBank/DDBJ databases">
        <title>Human gut microbiome strain richness.</title>
        <authorList>
            <person name="Chen-Liaw A."/>
        </authorList>
    </citation>
    <scope>NUCLEOTIDE SEQUENCE</scope>
    <source>
        <strain evidence="3">RTP21484st1_H8_RTP21484_190118</strain>
    </source>
</reference>
<dbReference type="Pfam" id="PF20736">
    <property type="entry name" value="Glyco_hydro127M"/>
    <property type="match status" value="1"/>
</dbReference>